<dbReference type="OrthoDB" id="6622639at2759"/>
<organism evidence="1 2">
    <name type="scientific">Sipha flava</name>
    <name type="common">yellow sugarcane aphid</name>
    <dbReference type="NCBI Taxonomy" id="143950"/>
    <lineage>
        <taxon>Eukaryota</taxon>
        <taxon>Metazoa</taxon>
        <taxon>Ecdysozoa</taxon>
        <taxon>Arthropoda</taxon>
        <taxon>Hexapoda</taxon>
        <taxon>Insecta</taxon>
        <taxon>Pterygota</taxon>
        <taxon>Neoptera</taxon>
        <taxon>Paraneoptera</taxon>
        <taxon>Hemiptera</taxon>
        <taxon>Sternorrhyncha</taxon>
        <taxon>Aphidomorpha</taxon>
        <taxon>Aphidoidea</taxon>
        <taxon>Aphididae</taxon>
        <taxon>Sipha</taxon>
    </lineage>
</organism>
<dbReference type="AlphaFoldDB" id="A0A8B8FNH5"/>
<gene>
    <name evidence="2" type="primary">LOC112684778</name>
</gene>
<dbReference type="GeneID" id="112684778"/>
<proteinExistence type="predicted"/>
<name>A0A8B8FNH5_9HEMI</name>
<sequence length="227" mass="26125">MDVYASIKYAFLYGMGIDLCTGSASPDEKLLEIYSTSDLTVFFDLNDNDSLLLLRKTVLHMYEIYKKSLTMIYINSMGYSSQDISMRILIWEQVNIVRANFDYMSKNIALTIEDSQTKAESTFNKDTNDYTEAMTTLYRSVNKMLLTAVKSTEVHYQRAIMFSMDGSMLTNNFNSYGEESIEKYYNDVLWCNPNVADYDIRVVEKEKSGQPSADIVLPKDFLSIHNK</sequence>
<evidence type="ECO:0000313" key="1">
    <source>
        <dbReference type="Proteomes" id="UP000694846"/>
    </source>
</evidence>
<dbReference type="RefSeq" id="XP_025412227.1">
    <property type="nucleotide sequence ID" value="XM_025556442.1"/>
</dbReference>
<keyword evidence="1" id="KW-1185">Reference proteome</keyword>
<reference evidence="2" key="1">
    <citation type="submission" date="2025-08" db="UniProtKB">
        <authorList>
            <consortium name="RefSeq"/>
        </authorList>
    </citation>
    <scope>IDENTIFICATION</scope>
    <source>
        <tissue evidence="2">Whole body</tissue>
    </source>
</reference>
<protein>
    <submittedName>
        <fullName evidence="2">Uncharacterized protein LOC112684778</fullName>
    </submittedName>
</protein>
<accession>A0A8B8FNH5</accession>
<dbReference type="Proteomes" id="UP000694846">
    <property type="component" value="Unplaced"/>
</dbReference>
<evidence type="ECO:0000313" key="2">
    <source>
        <dbReference type="RefSeq" id="XP_025412227.1"/>
    </source>
</evidence>